<keyword evidence="4 12" id="KW-0808">Transferase</keyword>
<dbReference type="InterPro" id="IPR000462">
    <property type="entry name" value="CDP-OH_P_trans"/>
</dbReference>
<dbReference type="InterPro" id="IPR043130">
    <property type="entry name" value="CDP-OH_PTrfase_TM_dom"/>
</dbReference>
<comment type="similarity">
    <text evidence="2 12">Belongs to the CDP-alcohol phosphatidyltransferase class-I family.</text>
</comment>
<dbReference type="EC" id="2.7.8.5" evidence="11"/>
<evidence type="ECO:0000256" key="3">
    <source>
        <dbReference type="ARBA" id="ARBA00022516"/>
    </source>
</evidence>
<dbReference type="PIRSF" id="PIRSF000847">
    <property type="entry name" value="Phos_ph_gly_syn"/>
    <property type="match status" value="1"/>
</dbReference>
<comment type="caution">
    <text evidence="14">The sequence shown here is derived from an EMBL/GenBank/DDBJ whole genome shotgun (WGS) entry which is preliminary data.</text>
</comment>
<keyword evidence="8 13" id="KW-0472">Membrane</keyword>
<evidence type="ECO:0000256" key="11">
    <source>
        <dbReference type="NCBIfam" id="TIGR00560"/>
    </source>
</evidence>
<evidence type="ECO:0000256" key="8">
    <source>
        <dbReference type="ARBA" id="ARBA00023136"/>
    </source>
</evidence>
<dbReference type="InterPro" id="IPR004570">
    <property type="entry name" value="Phosphatidylglycerol_P_synth"/>
</dbReference>
<keyword evidence="10" id="KW-1208">Phospholipid metabolism</keyword>
<keyword evidence="6 13" id="KW-1133">Transmembrane helix</keyword>
<sequence length="199" mass="21943">MTAGAARHPSRHWRTAHRYHLPNALTVLRLVAVPLFVWLLAHEGGRLTGWRLGAFAVFLAAVITDRYDGQLARRWDRVTDFGKIADPIADKALIGGGLVVLSLIGELTWWATALILLREGLVTLVRFLVIRRGVIPAGRGGKVKTVVQSVAVGLYVLPLPGWLHPVEAVVMIAAVVLTVVTAREYLVAAYRLWRPARVR</sequence>
<keyword evidence="5 13" id="KW-0812">Transmembrane</keyword>
<evidence type="ECO:0000256" key="13">
    <source>
        <dbReference type="SAM" id="Phobius"/>
    </source>
</evidence>
<keyword evidence="3" id="KW-0444">Lipid biosynthesis</keyword>
<comment type="subcellular location">
    <subcellularLocation>
        <location evidence="1">Membrane</location>
        <topology evidence="1">Multi-pass membrane protein</topology>
    </subcellularLocation>
</comment>
<dbReference type="InterPro" id="IPR048254">
    <property type="entry name" value="CDP_ALCOHOL_P_TRANSF_CS"/>
</dbReference>
<feature type="transmembrane region" description="Helical" evidence="13">
    <location>
        <begin position="21"/>
        <end position="41"/>
    </location>
</feature>
<keyword evidence="15" id="KW-1185">Reference proteome</keyword>
<evidence type="ECO:0000256" key="1">
    <source>
        <dbReference type="ARBA" id="ARBA00004141"/>
    </source>
</evidence>
<gene>
    <name evidence="14" type="primary">pgsA</name>
    <name evidence="14" type="ORF">GCM10023225_19600</name>
</gene>
<evidence type="ECO:0000256" key="6">
    <source>
        <dbReference type="ARBA" id="ARBA00022989"/>
    </source>
</evidence>
<dbReference type="Pfam" id="PF01066">
    <property type="entry name" value="CDP-OH_P_transf"/>
    <property type="match status" value="1"/>
</dbReference>
<evidence type="ECO:0000313" key="15">
    <source>
        <dbReference type="Proteomes" id="UP001501195"/>
    </source>
</evidence>
<keyword evidence="9" id="KW-0594">Phospholipid biosynthesis</keyword>
<protein>
    <recommendedName>
        <fullName evidence="11">CDP-diacylglycerol--glycerol-3-phosphate 3-phosphatidyltransferase</fullName>
        <ecNumber evidence="11">2.7.8.5</ecNumber>
    </recommendedName>
</protein>
<dbReference type="RefSeq" id="WP_345712322.1">
    <property type="nucleotide sequence ID" value="NZ_BAABIL010000276.1"/>
</dbReference>
<dbReference type="NCBIfam" id="TIGR00560">
    <property type="entry name" value="pgsA"/>
    <property type="match status" value="1"/>
</dbReference>
<feature type="transmembrane region" description="Helical" evidence="13">
    <location>
        <begin position="47"/>
        <end position="67"/>
    </location>
</feature>
<feature type="transmembrane region" description="Helical" evidence="13">
    <location>
        <begin position="88"/>
        <end position="104"/>
    </location>
</feature>
<dbReference type="EMBL" id="BAABIL010000276">
    <property type="protein sequence ID" value="GAA4979230.1"/>
    <property type="molecule type" value="Genomic_DNA"/>
</dbReference>
<dbReference type="PANTHER" id="PTHR14269">
    <property type="entry name" value="CDP-DIACYLGLYCEROL--GLYCEROL-3-PHOSPHATE 3-PHOSPHATIDYLTRANSFERASE-RELATED"/>
    <property type="match status" value="1"/>
</dbReference>
<evidence type="ECO:0000256" key="4">
    <source>
        <dbReference type="ARBA" id="ARBA00022679"/>
    </source>
</evidence>
<evidence type="ECO:0000256" key="9">
    <source>
        <dbReference type="ARBA" id="ARBA00023209"/>
    </source>
</evidence>
<dbReference type="Proteomes" id="UP001501195">
    <property type="component" value="Unassembled WGS sequence"/>
</dbReference>
<feature type="transmembrane region" description="Helical" evidence="13">
    <location>
        <begin position="169"/>
        <end position="193"/>
    </location>
</feature>
<evidence type="ECO:0000256" key="5">
    <source>
        <dbReference type="ARBA" id="ARBA00022692"/>
    </source>
</evidence>
<dbReference type="PROSITE" id="PS00379">
    <property type="entry name" value="CDP_ALCOHOL_P_TRANSF"/>
    <property type="match status" value="1"/>
</dbReference>
<evidence type="ECO:0000256" key="7">
    <source>
        <dbReference type="ARBA" id="ARBA00023098"/>
    </source>
</evidence>
<keyword evidence="7" id="KW-0443">Lipid metabolism</keyword>
<proteinExistence type="inferred from homology"/>
<evidence type="ECO:0000256" key="12">
    <source>
        <dbReference type="RuleBase" id="RU003750"/>
    </source>
</evidence>
<evidence type="ECO:0000256" key="2">
    <source>
        <dbReference type="ARBA" id="ARBA00010441"/>
    </source>
</evidence>
<dbReference type="PANTHER" id="PTHR14269:SF52">
    <property type="entry name" value="PHOSPHATIDYLGLYCEROPHOSPHATE SYNTHASE-RELATED"/>
    <property type="match status" value="1"/>
</dbReference>
<name>A0ABP9HVI6_9ACTN</name>
<evidence type="ECO:0000313" key="14">
    <source>
        <dbReference type="EMBL" id="GAA4979230.1"/>
    </source>
</evidence>
<dbReference type="InterPro" id="IPR050324">
    <property type="entry name" value="CDP-alcohol_PTase-I"/>
</dbReference>
<organism evidence="14 15">
    <name type="scientific">Kineococcus glutinatus</name>
    <dbReference type="NCBI Taxonomy" id="1070872"/>
    <lineage>
        <taxon>Bacteria</taxon>
        <taxon>Bacillati</taxon>
        <taxon>Actinomycetota</taxon>
        <taxon>Actinomycetes</taxon>
        <taxon>Kineosporiales</taxon>
        <taxon>Kineosporiaceae</taxon>
        <taxon>Kineococcus</taxon>
    </lineage>
</organism>
<dbReference type="Gene3D" id="1.20.120.1760">
    <property type="match status" value="1"/>
</dbReference>
<evidence type="ECO:0000256" key="10">
    <source>
        <dbReference type="ARBA" id="ARBA00023264"/>
    </source>
</evidence>
<accession>A0ABP9HVI6</accession>
<reference evidence="15" key="1">
    <citation type="journal article" date="2019" name="Int. J. Syst. Evol. Microbiol.">
        <title>The Global Catalogue of Microorganisms (GCM) 10K type strain sequencing project: providing services to taxonomists for standard genome sequencing and annotation.</title>
        <authorList>
            <consortium name="The Broad Institute Genomics Platform"/>
            <consortium name="The Broad Institute Genome Sequencing Center for Infectious Disease"/>
            <person name="Wu L."/>
            <person name="Ma J."/>
        </authorList>
    </citation>
    <scope>NUCLEOTIDE SEQUENCE [LARGE SCALE GENOMIC DNA]</scope>
    <source>
        <strain evidence="15">JCM 18126</strain>
    </source>
</reference>